<dbReference type="HOGENOM" id="CLU_061423_0_0_1"/>
<sequence length="314" mass="35501">MSTKMIKMPERELNRIHNSMVQEVVVDGEADSWIVGGHLLIKHTADSPYDWADGKGGGFVICDAPEPLPALRPLSLRSSFMRWPGMTRPHVSIEFAKQQGLSVPVPDIIFHAEHAGIYFLVTDCSVPRSAVRLLQGWHKCMAEPARQRAVERMVDIFLELCAFPVPAGAKITGVDGGGFVLAMMMPGRRQEAWDCHPDFLQKRMMDKGFDCSELVFFNAGLNTHDMLVDPNTGDVVKLYDWTRCGFVPHDYPISYMKHCNSFMVHHDEDADGEPSPESLELHWELKKRILPLLEKRGYVANDAAMELIWKEKRA</sequence>
<dbReference type="Proteomes" id="UP000028045">
    <property type="component" value="Unassembled WGS sequence"/>
</dbReference>
<dbReference type="EMBL" id="KL648018">
    <property type="protein sequence ID" value="KEY72695.1"/>
    <property type="molecule type" value="Genomic_DNA"/>
</dbReference>
<protein>
    <recommendedName>
        <fullName evidence="3">Aminoglycoside phosphotransferase domain-containing protein</fullName>
    </recommendedName>
</protein>
<organism evidence="1 2">
    <name type="scientific">Stachybotrys chartarum (strain CBS 109288 / IBT 7711)</name>
    <name type="common">Toxic black mold</name>
    <name type="synonym">Stilbospora chartarum</name>
    <dbReference type="NCBI Taxonomy" id="1280523"/>
    <lineage>
        <taxon>Eukaryota</taxon>
        <taxon>Fungi</taxon>
        <taxon>Dikarya</taxon>
        <taxon>Ascomycota</taxon>
        <taxon>Pezizomycotina</taxon>
        <taxon>Sordariomycetes</taxon>
        <taxon>Hypocreomycetidae</taxon>
        <taxon>Hypocreales</taxon>
        <taxon>Stachybotryaceae</taxon>
        <taxon>Stachybotrys</taxon>
    </lineage>
</organism>
<accession>A0A084B566</accession>
<keyword evidence="2" id="KW-1185">Reference proteome</keyword>
<dbReference type="OrthoDB" id="5404599at2759"/>
<evidence type="ECO:0000313" key="1">
    <source>
        <dbReference type="EMBL" id="KEY72695.1"/>
    </source>
</evidence>
<reference evidence="1 2" key="1">
    <citation type="journal article" date="2014" name="BMC Genomics">
        <title>Comparative genome sequencing reveals chemotype-specific gene clusters in the toxigenic black mold Stachybotrys.</title>
        <authorList>
            <person name="Semeiks J."/>
            <person name="Borek D."/>
            <person name="Otwinowski Z."/>
            <person name="Grishin N.V."/>
        </authorList>
    </citation>
    <scope>NUCLEOTIDE SEQUENCE [LARGE SCALE GENOMIC DNA]</scope>
    <source>
        <strain evidence="2">CBS 109288 / IBT 7711</strain>
    </source>
</reference>
<evidence type="ECO:0000313" key="2">
    <source>
        <dbReference type="Proteomes" id="UP000028045"/>
    </source>
</evidence>
<proteinExistence type="predicted"/>
<gene>
    <name evidence="1" type="ORF">S7711_02484</name>
</gene>
<evidence type="ECO:0008006" key="3">
    <source>
        <dbReference type="Google" id="ProtNLM"/>
    </source>
</evidence>
<dbReference type="AlphaFoldDB" id="A0A084B566"/>
<name>A0A084B566_STACB</name>